<evidence type="ECO:0000313" key="1">
    <source>
        <dbReference type="EMBL" id="MCE7006242.1"/>
    </source>
</evidence>
<gene>
    <name evidence="1" type="ORF">LWC34_25880</name>
</gene>
<accession>A0ABS8ZFE1</accession>
<proteinExistence type="predicted"/>
<sequence length="184" mass="20790">MRSLVMAARQVIGRYGPCLVSTTGFHCTCCGKHHDEMPMAFSIGAPAYWSPEIAAHPDSVLTPDQCIINGEHFFIRGNIEIPVHDSDVPFSWGVWVSLSERSFEHASENWEREGREHSEPYFGWLSVVLPYEPTTINLKTSVHTQPVGTRPDIELEHTDHPLAVEQRTGITLTRVQQIVETMMH</sequence>
<reference evidence="1 2" key="1">
    <citation type="submission" date="2021-12" db="EMBL/GenBank/DDBJ databases">
        <title>Genome sequence of Kibdelosporangium philippinense ATCC 49844.</title>
        <authorList>
            <person name="Fedorov E.A."/>
            <person name="Omeragic M."/>
            <person name="Shalygina K.F."/>
            <person name="Maclea K.S."/>
        </authorList>
    </citation>
    <scope>NUCLEOTIDE SEQUENCE [LARGE SCALE GENOMIC DNA]</scope>
    <source>
        <strain evidence="1 2">ATCC 49844</strain>
    </source>
</reference>
<evidence type="ECO:0000313" key="2">
    <source>
        <dbReference type="Proteomes" id="UP001521150"/>
    </source>
</evidence>
<dbReference type="RefSeq" id="WP_233727741.1">
    <property type="nucleotide sequence ID" value="NZ_JAJVCN010000002.1"/>
</dbReference>
<dbReference type="Proteomes" id="UP001521150">
    <property type="component" value="Unassembled WGS sequence"/>
</dbReference>
<protein>
    <submittedName>
        <fullName evidence="1">DUF2199 domain-containing protein</fullName>
    </submittedName>
</protein>
<dbReference type="Pfam" id="PF09965">
    <property type="entry name" value="DUF2199"/>
    <property type="match status" value="1"/>
</dbReference>
<comment type="caution">
    <text evidence="1">The sequence shown here is derived from an EMBL/GenBank/DDBJ whole genome shotgun (WGS) entry which is preliminary data.</text>
</comment>
<dbReference type="EMBL" id="JAJVCN010000002">
    <property type="protein sequence ID" value="MCE7006242.1"/>
    <property type="molecule type" value="Genomic_DNA"/>
</dbReference>
<keyword evidence="2" id="KW-1185">Reference proteome</keyword>
<name>A0ABS8ZFE1_9PSEU</name>
<dbReference type="InterPro" id="IPR018697">
    <property type="entry name" value="DUF2199"/>
</dbReference>
<organism evidence="1 2">
    <name type="scientific">Kibdelosporangium philippinense</name>
    <dbReference type="NCBI Taxonomy" id="211113"/>
    <lineage>
        <taxon>Bacteria</taxon>
        <taxon>Bacillati</taxon>
        <taxon>Actinomycetota</taxon>
        <taxon>Actinomycetes</taxon>
        <taxon>Pseudonocardiales</taxon>
        <taxon>Pseudonocardiaceae</taxon>
        <taxon>Kibdelosporangium</taxon>
    </lineage>
</organism>